<organism evidence="2">
    <name type="scientific">sediment metagenome</name>
    <dbReference type="NCBI Taxonomy" id="749907"/>
    <lineage>
        <taxon>unclassified sequences</taxon>
        <taxon>metagenomes</taxon>
        <taxon>ecological metagenomes</taxon>
    </lineage>
</organism>
<dbReference type="GO" id="GO:0005829">
    <property type="term" value="C:cytosol"/>
    <property type="evidence" value="ECO:0007669"/>
    <property type="project" value="TreeGrafter"/>
</dbReference>
<dbReference type="Pfam" id="PF08032">
    <property type="entry name" value="SpoU_sub_bind"/>
    <property type="match status" value="1"/>
</dbReference>
<reference evidence="2" key="2">
    <citation type="journal article" date="2011" name="Microb. Ecol.">
        <title>Taxonomic and Functional Metagenomic Profiling of the Microbial Community in the Anoxic Sediment of a Sub-saline Shallow Lake (Laguna de Carrizo, Central Spain).</title>
        <authorList>
            <person name="Ferrer M."/>
            <person name="Guazzaroni M.E."/>
            <person name="Richter M."/>
            <person name="Garcia-Salamanca A."/>
            <person name="Yarza P."/>
            <person name="Suarez-Suarez A."/>
            <person name="Solano J."/>
            <person name="Alcaide M."/>
            <person name="van Dillewijn P."/>
            <person name="Molina-Henares M.A."/>
            <person name="Lopez-Cortes N."/>
            <person name="Al-Ramahi Y."/>
            <person name="Guerrero C."/>
            <person name="Acosta A."/>
            <person name="de Eugenio L.I."/>
            <person name="Martinez V."/>
            <person name="Marques S."/>
            <person name="Rojo F."/>
            <person name="Santero E."/>
            <person name="Genilloud O."/>
            <person name="Perez-Perez J."/>
            <person name="Rossello-Mora R."/>
            <person name="Ramos J.L."/>
        </authorList>
    </citation>
    <scope>NUCLEOTIDE SEQUENCE</scope>
</reference>
<dbReference type="AlphaFoldDB" id="D9PM89"/>
<dbReference type="PANTHER" id="PTHR46429">
    <property type="entry name" value="23S RRNA (GUANOSINE-2'-O-)-METHYLTRANSFERASE RLMB"/>
    <property type="match status" value="1"/>
</dbReference>
<dbReference type="InterPro" id="IPR013123">
    <property type="entry name" value="SpoU_subst-bd"/>
</dbReference>
<dbReference type="InterPro" id="IPR004441">
    <property type="entry name" value="rRNA_MeTrfase_TrmH"/>
</dbReference>
<dbReference type="Gene3D" id="3.30.1330.30">
    <property type="match status" value="1"/>
</dbReference>
<reference evidence="2" key="1">
    <citation type="submission" date="2010-07" db="EMBL/GenBank/DDBJ databases">
        <authorList>
            <consortium name="CONSOLIDER consortium CSD2007-00005"/>
            <person name="Guazzaroni M.-E."/>
            <person name="Richter M."/>
            <person name="Garcia-Salamanca A."/>
            <person name="Yarza P."/>
            <person name="Ferrer M."/>
        </authorList>
    </citation>
    <scope>NUCLEOTIDE SEQUENCE</scope>
</reference>
<dbReference type="SUPFAM" id="SSF55315">
    <property type="entry name" value="L30e-like"/>
    <property type="match status" value="1"/>
</dbReference>
<evidence type="ECO:0000313" key="2">
    <source>
        <dbReference type="EMBL" id="EFK95319.1"/>
    </source>
</evidence>
<evidence type="ECO:0000259" key="1">
    <source>
        <dbReference type="SMART" id="SM00967"/>
    </source>
</evidence>
<gene>
    <name evidence="2" type="ORF">LDC_2667</name>
</gene>
<keyword evidence="2" id="KW-0489">Methyltransferase</keyword>
<feature type="domain" description="RNA 2-O ribose methyltransferase substrate binding" evidence="1">
    <location>
        <begin position="11"/>
        <end position="89"/>
    </location>
</feature>
<dbReference type="EMBL" id="ADZX01000808">
    <property type="protein sequence ID" value="EFK95319.1"/>
    <property type="molecule type" value="Genomic_DNA"/>
</dbReference>
<dbReference type="GO" id="GO:0006396">
    <property type="term" value="P:RNA processing"/>
    <property type="evidence" value="ECO:0007669"/>
    <property type="project" value="InterPro"/>
</dbReference>
<protein>
    <submittedName>
        <fullName evidence="2">Protein containing RNA 2-O ribose methyltransferase, substrate binding domain</fullName>
        <ecNumber evidence="2">2.1.1.-</ecNumber>
    </submittedName>
</protein>
<dbReference type="PANTHER" id="PTHR46429:SF1">
    <property type="entry name" value="23S RRNA (GUANOSINE-2'-O-)-METHYLTRANSFERASE RLMB"/>
    <property type="match status" value="1"/>
</dbReference>
<dbReference type="EC" id="2.1.1.-" evidence="2"/>
<comment type="caution">
    <text evidence="2">The sequence shown here is derived from an EMBL/GenBank/DDBJ whole genome shotgun (WGS) entry which is preliminary data.</text>
</comment>
<dbReference type="GO" id="GO:0008173">
    <property type="term" value="F:RNA methyltransferase activity"/>
    <property type="evidence" value="ECO:0007669"/>
    <property type="project" value="InterPro"/>
</dbReference>
<proteinExistence type="predicted"/>
<keyword evidence="2" id="KW-0808">Transferase</keyword>
<dbReference type="SMART" id="SM00967">
    <property type="entry name" value="SpoU_sub_bind"/>
    <property type="match status" value="1"/>
</dbReference>
<name>D9PM89_9ZZZZ</name>
<dbReference type="InterPro" id="IPR029064">
    <property type="entry name" value="Ribosomal_eL30-like_sf"/>
</dbReference>
<accession>D9PM89</accession>
<sequence length="93" mass="11006">MANTNKKDEIIIFGRKPILEQLNNDISNFEEIIFVHQKITMSQELKEIKFFASEKKIKVSFMEENTVKRLIGDVNHQGVLAKLKKFKYKKYND</sequence>
<dbReference type="GO" id="GO:0032259">
    <property type="term" value="P:methylation"/>
    <property type="evidence" value="ECO:0007669"/>
    <property type="project" value="UniProtKB-KW"/>
</dbReference>